<protein>
    <recommendedName>
        <fullName evidence="3">Ig-like domain-containing protein</fullName>
    </recommendedName>
</protein>
<feature type="domain" description="Ig-like" evidence="3">
    <location>
        <begin position="17"/>
        <end position="99"/>
    </location>
</feature>
<accession>A0A8S4Q160</accession>
<comment type="caution">
    <text evidence="4">The sequence shown here is derived from an EMBL/GenBank/DDBJ whole genome shotgun (WGS) entry which is preliminary data.</text>
</comment>
<sequence>MDFKILFFSVLISVVGAQLEEEPQTTAVRVGSSVTFLCTLTADQVAQGWTITWKEGEEFIYVGSTGVNSNPTKYTISGNANLQIKEVTTEDAGLYQCRVYPKGGTAPFDRTAKLIVIGKMDCPNNNGLMVEQGKGEVTCMAQISPDDQDFELKWYNKGGTELPCNKSMNGLMKSCKAHFVTMWNDVSMFCRLEIDVGGVEVKEECETSPPFVINYAIKQLKIMPFDMSGGQKTEFYSGEILNCSAMGYPEPTYIWEELNIETEESMGQVSTEASLPLNGMSGDKKFRCTVSNSFGEEFKDTPRITVLKGTGTGEVGDNAGMHVTVSLAVILMTSLISLSFATTH</sequence>
<dbReference type="OrthoDB" id="10012075at2759"/>
<feature type="chain" id="PRO_5035894250" description="Ig-like domain-containing protein" evidence="2">
    <location>
        <begin position="18"/>
        <end position="344"/>
    </location>
</feature>
<keyword evidence="1" id="KW-0812">Transmembrane</keyword>
<evidence type="ECO:0000259" key="3">
    <source>
        <dbReference type="PROSITE" id="PS50835"/>
    </source>
</evidence>
<feature type="domain" description="Ig-like" evidence="3">
    <location>
        <begin position="209"/>
        <end position="305"/>
    </location>
</feature>
<dbReference type="InterPro" id="IPR036179">
    <property type="entry name" value="Ig-like_dom_sf"/>
</dbReference>
<dbReference type="Gene3D" id="2.60.40.10">
    <property type="entry name" value="Immunoglobulins"/>
    <property type="match status" value="2"/>
</dbReference>
<dbReference type="SMART" id="SM00409">
    <property type="entry name" value="IG"/>
    <property type="match status" value="1"/>
</dbReference>
<evidence type="ECO:0000313" key="4">
    <source>
        <dbReference type="EMBL" id="CAH1797416.1"/>
    </source>
</evidence>
<dbReference type="InterPro" id="IPR003599">
    <property type="entry name" value="Ig_sub"/>
</dbReference>
<reference evidence="4" key="1">
    <citation type="submission" date="2022-03" db="EMBL/GenBank/DDBJ databases">
        <authorList>
            <person name="Martin C."/>
        </authorList>
    </citation>
    <scope>NUCLEOTIDE SEQUENCE</scope>
</reference>
<evidence type="ECO:0000313" key="5">
    <source>
        <dbReference type="Proteomes" id="UP000749559"/>
    </source>
</evidence>
<dbReference type="InterPro" id="IPR013106">
    <property type="entry name" value="Ig_V-set"/>
</dbReference>
<proteinExistence type="predicted"/>
<feature type="signal peptide" evidence="2">
    <location>
        <begin position="1"/>
        <end position="17"/>
    </location>
</feature>
<keyword evidence="1" id="KW-1133">Transmembrane helix</keyword>
<feature type="transmembrane region" description="Helical" evidence="1">
    <location>
        <begin position="319"/>
        <end position="341"/>
    </location>
</feature>
<keyword evidence="5" id="KW-1185">Reference proteome</keyword>
<dbReference type="CDD" id="cd00096">
    <property type="entry name" value="Ig"/>
    <property type="match status" value="1"/>
</dbReference>
<dbReference type="InterPro" id="IPR007110">
    <property type="entry name" value="Ig-like_dom"/>
</dbReference>
<evidence type="ECO:0000256" key="1">
    <source>
        <dbReference type="SAM" id="Phobius"/>
    </source>
</evidence>
<dbReference type="Proteomes" id="UP000749559">
    <property type="component" value="Unassembled WGS sequence"/>
</dbReference>
<dbReference type="EMBL" id="CAIIXF020000010">
    <property type="protein sequence ID" value="CAH1797416.1"/>
    <property type="molecule type" value="Genomic_DNA"/>
</dbReference>
<dbReference type="Pfam" id="PF07686">
    <property type="entry name" value="V-set"/>
    <property type="match status" value="1"/>
</dbReference>
<dbReference type="SUPFAM" id="SSF48726">
    <property type="entry name" value="Immunoglobulin"/>
    <property type="match status" value="1"/>
</dbReference>
<name>A0A8S4Q160_OWEFU</name>
<gene>
    <name evidence="4" type="ORF">OFUS_LOCUS21702</name>
</gene>
<dbReference type="PANTHER" id="PTHR11422">
    <property type="entry name" value="T-CELL SURFACE GLYCOPROTEIN CD4"/>
    <property type="match status" value="1"/>
</dbReference>
<evidence type="ECO:0000256" key="2">
    <source>
        <dbReference type="SAM" id="SignalP"/>
    </source>
</evidence>
<dbReference type="PROSITE" id="PS50835">
    <property type="entry name" value="IG_LIKE"/>
    <property type="match status" value="2"/>
</dbReference>
<dbReference type="InterPro" id="IPR013783">
    <property type="entry name" value="Ig-like_fold"/>
</dbReference>
<dbReference type="PANTHER" id="PTHR11422:SF10">
    <property type="entry name" value="IG-LIKE DOMAIN-CONTAINING PROTEIN"/>
    <property type="match status" value="1"/>
</dbReference>
<dbReference type="AlphaFoldDB" id="A0A8S4Q160"/>
<keyword evidence="1" id="KW-0472">Membrane</keyword>
<keyword evidence="2" id="KW-0732">Signal</keyword>
<organism evidence="4 5">
    <name type="scientific">Owenia fusiformis</name>
    <name type="common">Polychaete worm</name>
    <dbReference type="NCBI Taxonomy" id="6347"/>
    <lineage>
        <taxon>Eukaryota</taxon>
        <taxon>Metazoa</taxon>
        <taxon>Spiralia</taxon>
        <taxon>Lophotrochozoa</taxon>
        <taxon>Annelida</taxon>
        <taxon>Polychaeta</taxon>
        <taxon>Sedentaria</taxon>
        <taxon>Canalipalpata</taxon>
        <taxon>Sabellida</taxon>
        <taxon>Oweniida</taxon>
        <taxon>Oweniidae</taxon>
        <taxon>Owenia</taxon>
    </lineage>
</organism>